<dbReference type="SUPFAM" id="SSF56112">
    <property type="entry name" value="Protein kinase-like (PK-like)"/>
    <property type="match status" value="1"/>
</dbReference>
<evidence type="ECO:0008006" key="3">
    <source>
        <dbReference type="Google" id="ProtNLM"/>
    </source>
</evidence>
<dbReference type="GO" id="GO:0016773">
    <property type="term" value="F:phosphotransferase activity, alcohol group as acceptor"/>
    <property type="evidence" value="ECO:0007669"/>
    <property type="project" value="InterPro"/>
</dbReference>
<dbReference type="Gene3D" id="3.90.1200.10">
    <property type="match status" value="1"/>
</dbReference>
<dbReference type="Pfam" id="PF04655">
    <property type="entry name" value="APH_6_hur"/>
    <property type="match status" value="1"/>
</dbReference>
<dbReference type="Proteomes" id="UP000789845">
    <property type="component" value="Unassembled WGS sequence"/>
</dbReference>
<accession>A0A9C7G7U4</accession>
<name>A0A9C7G7U4_9BACI</name>
<gene>
    <name evidence="1" type="ORF">NEOCIP111885_01037</name>
</gene>
<dbReference type="RefSeq" id="WP_230495617.1">
    <property type="nucleotide sequence ID" value="NZ_CAKJTG010000005.1"/>
</dbReference>
<proteinExistence type="predicted"/>
<organism evidence="1 2">
    <name type="scientific">Pseudoneobacillus rhizosphaerae</name>
    <dbReference type="NCBI Taxonomy" id="2880968"/>
    <lineage>
        <taxon>Bacteria</taxon>
        <taxon>Bacillati</taxon>
        <taxon>Bacillota</taxon>
        <taxon>Bacilli</taxon>
        <taxon>Bacillales</taxon>
        <taxon>Bacillaceae</taxon>
        <taxon>Pseudoneobacillus</taxon>
    </lineage>
</organism>
<reference evidence="1" key="1">
    <citation type="submission" date="2021-10" db="EMBL/GenBank/DDBJ databases">
        <authorList>
            <person name="Criscuolo A."/>
        </authorList>
    </citation>
    <scope>NUCLEOTIDE SEQUENCE</scope>
    <source>
        <strain evidence="1">CIP111885</strain>
    </source>
</reference>
<sequence length="305" mass="35274">MLQLSDVYTKNIKFVHKEKGQEWLENLPKLITYCEERWNLKVLDASFELSYNFVAAAVFADGRELVLKLSVPSQDFLYELEALKLFNHHNRKMVQLLDYDEEKGIILLERLKPGQMLSTIDDDEVATRIAANILKELWVPAKSDSTLPTTKNRAASLIALKKENPNGLGPISASLLEEAEYFFNKMNETSTQSYLLHGDLHHYNILSKRNSWMLIDPQGLIGEREYDLIQYLQNKLPEEGCKEVIKKRIDIFAEELGLNKERILMWGIAHSILSTAWSVEDNENYSRSFFQGIQAIRDIYQDSKK</sequence>
<dbReference type="InterPro" id="IPR006748">
    <property type="entry name" value="NH2Glyco/OHUrea_AB-resist_kin"/>
</dbReference>
<evidence type="ECO:0000313" key="1">
    <source>
        <dbReference type="EMBL" id="CAG9607346.1"/>
    </source>
</evidence>
<protein>
    <recommendedName>
        <fullName evidence="3">Hydrogenase expression protein HypB</fullName>
    </recommendedName>
</protein>
<dbReference type="EMBL" id="CAKJTG010000005">
    <property type="protein sequence ID" value="CAG9607346.1"/>
    <property type="molecule type" value="Genomic_DNA"/>
</dbReference>
<keyword evidence="2" id="KW-1185">Reference proteome</keyword>
<evidence type="ECO:0000313" key="2">
    <source>
        <dbReference type="Proteomes" id="UP000789845"/>
    </source>
</evidence>
<comment type="caution">
    <text evidence="1">The sequence shown here is derived from an EMBL/GenBank/DDBJ whole genome shotgun (WGS) entry which is preliminary data.</text>
</comment>
<dbReference type="InterPro" id="IPR011009">
    <property type="entry name" value="Kinase-like_dom_sf"/>
</dbReference>
<dbReference type="GO" id="GO:0019748">
    <property type="term" value="P:secondary metabolic process"/>
    <property type="evidence" value="ECO:0007669"/>
    <property type="project" value="InterPro"/>
</dbReference>
<dbReference type="AlphaFoldDB" id="A0A9C7G7U4"/>